<dbReference type="InterPro" id="IPR051908">
    <property type="entry name" value="Ribosomal_N-acetyltransferase"/>
</dbReference>
<dbReference type="RefSeq" id="WP_185001167.1">
    <property type="nucleotide sequence ID" value="NZ_BAAAUI010000026.1"/>
</dbReference>
<dbReference type="Proteomes" id="UP000533598">
    <property type="component" value="Unassembled WGS sequence"/>
</dbReference>
<name>A0A7W7C5Y0_9PSEU</name>
<dbReference type="Pfam" id="PF13302">
    <property type="entry name" value="Acetyltransf_3"/>
    <property type="match status" value="1"/>
</dbReference>
<evidence type="ECO:0000259" key="1">
    <source>
        <dbReference type="PROSITE" id="PS51186"/>
    </source>
</evidence>
<dbReference type="SUPFAM" id="SSF55729">
    <property type="entry name" value="Acyl-CoA N-acyltransferases (Nat)"/>
    <property type="match status" value="1"/>
</dbReference>
<accession>A0A7W7C5Y0</accession>
<comment type="caution">
    <text evidence="2">The sequence shown here is derived from an EMBL/GenBank/DDBJ whole genome shotgun (WGS) entry which is preliminary data.</text>
</comment>
<reference evidence="2 3" key="1">
    <citation type="submission" date="2020-08" db="EMBL/GenBank/DDBJ databases">
        <title>Sequencing the genomes of 1000 actinobacteria strains.</title>
        <authorList>
            <person name="Klenk H.-P."/>
        </authorList>
    </citation>
    <scope>NUCLEOTIDE SEQUENCE [LARGE SCALE GENOMIC DNA]</scope>
    <source>
        <strain evidence="2 3">DSM 44230</strain>
    </source>
</reference>
<evidence type="ECO:0000313" key="2">
    <source>
        <dbReference type="EMBL" id="MBB4675145.1"/>
    </source>
</evidence>
<keyword evidence="3" id="KW-1185">Reference proteome</keyword>
<keyword evidence="2" id="KW-0808">Transferase</keyword>
<dbReference type="EMBL" id="JACHMH010000001">
    <property type="protein sequence ID" value="MBB4675145.1"/>
    <property type="molecule type" value="Genomic_DNA"/>
</dbReference>
<evidence type="ECO:0000313" key="3">
    <source>
        <dbReference type="Proteomes" id="UP000533598"/>
    </source>
</evidence>
<gene>
    <name evidence="2" type="ORF">HNR67_001263</name>
</gene>
<dbReference type="InterPro" id="IPR016181">
    <property type="entry name" value="Acyl_CoA_acyltransferase"/>
</dbReference>
<dbReference type="PANTHER" id="PTHR43441">
    <property type="entry name" value="RIBOSOMAL-PROTEIN-SERINE ACETYLTRANSFERASE"/>
    <property type="match status" value="1"/>
</dbReference>
<dbReference type="GO" id="GO:0005737">
    <property type="term" value="C:cytoplasm"/>
    <property type="evidence" value="ECO:0007669"/>
    <property type="project" value="TreeGrafter"/>
</dbReference>
<dbReference type="Gene3D" id="3.40.630.30">
    <property type="match status" value="1"/>
</dbReference>
<proteinExistence type="predicted"/>
<dbReference type="PROSITE" id="PS51186">
    <property type="entry name" value="GNAT"/>
    <property type="match status" value="1"/>
</dbReference>
<organism evidence="2 3">
    <name type="scientific">Crossiella cryophila</name>
    <dbReference type="NCBI Taxonomy" id="43355"/>
    <lineage>
        <taxon>Bacteria</taxon>
        <taxon>Bacillati</taxon>
        <taxon>Actinomycetota</taxon>
        <taxon>Actinomycetes</taxon>
        <taxon>Pseudonocardiales</taxon>
        <taxon>Pseudonocardiaceae</taxon>
        <taxon>Crossiella</taxon>
    </lineage>
</organism>
<sequence>MDPWPLRRLVLRTPRLELRPDDDAGLLELAELAGRGIHPPGDMPFIVPFTDKAPGELELGVVQYNWRQRAELGPAKWTISFLVRHQGRVIGTQGLTGEEFAITREVRTGSWLGQDHQGQGLGTEMRAAVLAFAFDHLGAVQAQSEAFADNAASRAVSRRLGYRENGTKLVARRGQQATEIGLRLPAAEFVRPDWTLEVEGLDACRELLGA</sequence>
<dbReference type="GO" id="GO:0008999">
    <property type="term" value="F:protein-N-terminal-alanine acetyltransferase activity"/>
    <property type="evidence" value="ECO:0007669"/>
    <property type="project" value="TreeGrafter"/>
</dbReference>
<dbReference type="GO" id="GO:1990189">
    <property type="term" value="F:protein N-terminal-serine acetyltransferase activity"/>
    <property type="evidence" value="ECO:0007669"/>
    <property type="project" value="TreeGrafter"/>
</dbReference>
<dbReference type="AlphaFoldDB" id="A0A7W7C5Y0"/>
<feature type="domain" description="N-acetyltransferase" evidence="1">
    <location>
        <begin position="32"/>
        <end position="185"/>
    </location>
</feature>
<dbReference type="InterPro" id="IPR000182">
    <property type="entry name" value="GNAT_dom"/>
</dbReference>
<dbReference type="PANTHER" id="PTHR43441:SF11">
    <property type="entry name" value="RIBOSOMAL-PROTEIN-SERINE ACETYLTRANSFERASE"/>
    <property type="match status" value="1"/>
</dbReference>
<protein>
    <submittedName>
        <fullName evidence="2">RimJ/RimL family protein N-acetyltransferase</fullName>
    </submittedName>
</protein>